<dbReference type="Gene3D" id="2.40.30.30">
    <property type="entry name" value="Riboflavin kinase-like"/>
    <property type="match status" value="1"/>
</dbReference>
<dbReference type="NCBIfam" id="NF004160">
    <property type="entry name" value="PRK05627.1-3"/>
    <property type="match status" value="1"/>
</dbReference>
<dbReference type="PANTHER" id="PTHR22749:SF6">
    <property type="entry name" value="RIBOFLAVIN KINASE"/>
    <property type="match status" value="1"/>
</dbReference>
<dbReference type="NCBIfam" id="TIGR00083">
    <property type="entry name" value="ribF"/>
    <property type="match status" value="1"/>
</dbReference>
<evidence type="ECO:0000259" key="15">
    <source>
        <dbReference type="SMART" id="SM00904"/>
    </source>
</evidence>
<evidence type="ECO:0000256" key="3">
    <source>
        <dbReference type="ARBA" id="ARBA00022630"/>
    </source>
</evidence>
<keyword evidence="10 14" id="KW-0067">ATP-binding</keyword>
<evidence type="ECO:0000256" key="12">
    <source>
        <dbReference type="ARBA" id="ARBA00047880"/>
    </source>
</evidence>
<keyword evidence="4 14" id="KW-0288">FMN</keyword>
<gene>
    <name evidence="16" type="ORF">KL86DPRO_20388</name>
</gene>
<evidence type="ECO:0000256" key="7">
    <source>
        <dbReference type="ARBA" id="ARBA00022741"/>
    </source>
</evidence>
<keyword evidence="6 14" id="KW-0548">Nucleotidyltransferase</keyword>
<dbReference type="SUPFAM" id="SSF82114">
    <property type="entry name" value="Riboflavin kinase-like"/>
    <property type="match status" value="1"/>
</dbReference>
<dbReference type="Gene3D" id="3.40.50.620">
    <property type="entry name" value="HUPs"/>
    <property type="match status" value="1"/>
</dbReference>
<dbReference type="SUPFAM" id="SSF52374">
    <property type="entry name" value="Nucleotidylyl transferase"/>
    <property type="match status" value="1"/>
</dbReference>
<evidence type="ECO:0000313" key="16">
    <source>
        <dbReference type="EMBL" id="SBW04865.1"/>
    </source>
</evidence>
<evidence type="ECO:0000256" key="9">
    <source>
        <dbReference type="ARBA" id="ARBA00022827"/>
    </source>
</evidence>
<dbReference type="Pfam" id="PF06574">
    <property type="entry name" value="FAD_syn"/>
    <property type="match status" value="1"/>
</dbReference>
<comment type="pathway">
    <text evidence="1 14">Cofactor biosynthesis; FAD biosynthesis; FAD from FMN: step 1/1.</text>
</comment>
<keyword evidence="11" id="KW-0511">Multifunctional enzyme</keyword>
<dbReference type="CDD" id="cd02064">
    <property type="entry name" value="FAD_synthetase_N"/>
    <property type="match status" value="1"/>
</dbReference>
<proteinExistence type="inferred from homology"/>
<evidence type="ECO:0000256" key="1">
    <source>
        <dbReference type="ARBA" id="ARBA00004726"/>
    </source>
</evidence>
<dbReference type="GO" id="GO:0009398">
    <property type="term" value="P:FMN biosynthetic process"/>
    <property type="evidence" value="ECO:0007669"/>
    <property type="project" value="UniProtKB-UniRule"/>
</dbReference>
<dbReference type="EC" id="2.7.7.2" evidence="14"/>
<dbReference type="GO" id="GO:0009231">
    <property type="term" value="P:riboflavin biosynthetic process"/>
    <property type="evidence" value="ECO:0007669"/>
    <property type="project" value="InterPro"/>
</dbReference>
<keyword evidence="3 14" id="KW-0285">Flavoprotein</keyword>
<evidence type="ECO:0000256" key="6">
    <source>
        <dbReference type="ARBA" id="ARBA00022695"/>
    </source>
</evidence>
<reference evidence="16" key="1">
    <citation type="submission" date="2016-04" db="EMBL/GenBank/DDBJ databases">
        <authorList>
            <person name="Evans L.H."/>
            <person name="Alamgir A."/>
            <person name="Owens N."/>
            <person name="Weber N.D."/>
            <person name="Virtaneva K."/>
            <person name="Barbian K."/>
            <person name="Babar A."/>
            <person name="Rosenke K."/>
        </authorList>
    </citation>
    <scope>NUCLEOTIDE SEQUENCE</scope>
    <source>
        <strain evidence="16">86</strain>
    </source>
</reference>
<dbReference type="AlphaFoldDB" id="A0A212K035"/>
<evidence type="ECO:0000256" key="11">
    <source>
        <dbReference type="ARBA" id="ARBA00023268"/>
    </source>
</evidence>
<evidence type="ECO:0000256" key="4">
    <source>
        <dbReference type="ARBA" id="ARBA00022643"/>
    </source>
</evidence>
<dbReference type="EC" id="2.7.1.26" evidence="14"/>
<dbReference type="SMART" id="SM00904">
    <property type="entry name" value="Flavokinase"/>
    <property type="match status" value="1"/>
</dbReference>
<dbReference type="UniPathway" id="UPA00277">
    <property type="reaction ID" value="UER00407"/>
</dbReference>
<evidence type="ECO:0000256" key="10">
    <source>
        <dbReference type="ARBA" id="ARBA00022840"/>
    </source>
</evidence>
<dbReference type="GO" id="GO:0006747">
    <property type="term" value="P:FAD biosynthetic process"/>
    <property type="evidence" value="ECO:0007669"/>
    <property type="project" value="UniProtKB-UniRule"/>
</dbReference>
<dbReference type="FunFam" id="3.40.50.620:FF:000021">
    <property type="entry name" value="Riboflavin biosynthesis protein"/>
    <property type="match status" value="1"/>
</dbReference>
<comment type="pathway">
    <text evidence="2 14">Cofactor biosynthesis; FMN biosynthesis; FMN from riboflavin (ATP route): step 1/1.</text>
</comment>
<dbReference type="PIRSF" id="PIRSF004491">
    <property type="entry name" value="FAD_Synth"/>
    <property type="match status" value="1"/>
</dbReference>
<accession>A0A212K035</accession>
<evidence type="ECO:0000256" key="2">
    <source>
        <dbReference type="ARBA" id="ARBA00005201"/>
    </source>
</evidence>
<dbReference type="InterPro" id="IPR014729">
    <property type="entry name" value="Rossmann-like_a/b/a_fold"/>
</dbReference>
<dbReference type="InterPro" id="IPR023465">
    <property type="entry name" value="Riboflavin_kinase_dom_sf"/>
</dbReference>
<keyword evidence="5 14" id="KW-0808">Transferase</keyword>
<dbReference type="GO" id="GO:0003919">
    <property type="term" value="F:FMN adenylyltransferase activity"/>
    <property type="evidence" value="ECO:0007669"/>
    <property type="project" value="UniProtKB-UniRule"/>
</dbReference>
<evidence type="ECO:0000256" key="14">
    <source>
        <dbReference type="PIRNR" id="PIRNR004491"/>
    </source>
</evidence>
<sequence>MLVARSIEEFISLTSPGARFAATIGNFDGVHMGHRELLRVTREKAAARSSELGQKVASVLVTFHPHPVYVVRAMAKPDLLTPLERKLELLEQTGLDAVLVLPFTKETAQTPAEDFVRMVLVDTLRATDLVTGYNFALGKGRAGNYSMLRESGERYGFAVTQVAPVIVGKETVSSSLIREHVRCGNMENVIPLMGRMHSVDGGIIHGQARGRKLGFPTANIGYHDVLLPPLGAYATWLQILSDGPDAKPLQSMTSVGTNPTFGGGAVTLETHALDFSGDLYEKTVRLHFACRLRAEIKFKSAEDLVARLHHDAASAREALRRSRDIPLL</sequence>
<keyword evidence="7 14" id="KW-0547">Nucleotide-binding</keyword>
<evidence type="ECO:0000256" key="13">
    <source>
        <dbReference type="ARBA" id="ARBA00049494"/>
    </source>
</evidence>
<comment type="catalytic activity">
    <reaction evidence="12 14">
        <text>riboflavin + ATP = FMN + ADP + H(+)</text>
        <dbReference type="Rhea" id="RHEA:14357"/>
        <dbReference type="ChEBI" id="CHEBI:15378"/>
        <dbReference type="ChEBI" id="CHEBI:30616"/>
        <dbReference type="ChEBI" id="CHEBI:57986"/>
        <dbReference type="ChEBI" id="CHEBI:58210"/>
        <dbReference type="ChEBI" id="CHEBI:456216"/>
        <dbReference type="EC" id="2.7.1.26"/>
    </reaction>
</comment>
<dbReference type="InterPro" id="IPR002606">
    <property type="entry name" value="Riboflavin_kinase_bac"/>
</dbReference>
<dbReference type="GO" id="GO:0008531">
    <property type="term" value="F:riboflavin kinase activity"/>
    <property type="evidence" value="ECO:0007669"/>
    <property type="project" value="UniProtKB-UniRule"/>
</dbReference>
<evidence type="ECO:0000256" key="8">
    <source>
        <dbReference type="ARBA" id="ARBA00022777"/>
    </source>
</evidence>
<protein>
    <recommendedName>
        <fullName evidence="14">Riboflavin biosynthesis protein</fullName>
    </recommendedName>
    <domain>
        <recommendedName>
            <fullName evidence="14">Riboflavin kinase</fullName>
            <ecNumber evidence="14">2.7.1.26</ecNumber>
        </recommendedName>
        <alternativeName>
            <fullName evidence="14">Flavokinase</fullName>
        </alternativeName>
    </domain>
    <domain>
        <recommendedName>
            <fullName evidence="14">FMN adenylyltransferase</fullName>
            <ecNumber evidence="14">2.7.7.2</ecNumber>
        </recommendedName>
        <alternativeName>
            <fullName evidence="14">FAD pyrophosphorylase</fullName>
        </alternativeName>
        <alternativeName>
            <fullName evidence="14">FAD synthase</fullName>
        </alternativeName>
    </domain>
</protein>
<dbReference type="UniPathway" id="UPA00276">
    <property type="reaction ID" value="UER00406"/>
</dbReference>
<comment type="catalytic activity">
    <reaction evidence="13 14">
        <text>FMN + ATP + H(+) = FAD + diphosphate</text>
        <dbReference type="Rhea" id="RHEA:17237"/>
        <dbReference type="ChEBI" id="CHEBI:15378"/>
        <dbReference type="ChEBI" id="CHEBI:30616"/>
        <dbReference type="ChEBI" id="CHEBI:33019"/>
        <dbReference type="ChEBI" id="CHEBI:57692"/>
        <dbReference type="ChEBI" id="CHEBI:58210"/>
        <dbReference type="EC" id="2.7.7.2"/>
    </reaction>
</comment>
<evidence type="ECO:0000256" key="5">
    <source>
        <dbReference type="ARBA" id="ARBA00022679"/>
    </source>
</evidence>
<dbReference type="Pfam" id="PF01687">
    <property type="entry name" value="Flavokinase"/>
    <property type="match status" value="1"/>
</dbReference>
<dbReference type="InterPro" id="IPR015865">
    <property type="entry name" value="Riboflavin_kinase_bac/euk"/>
</dbReference>
<dbReference type="InterPro" id="IPR023468">
    <property type="entry name" value="Riboflavin_kinase"/>
</dbReference>
<feature type="domain" description="Riboflavin kinase" evidence="15">
    <location>
        <begin position="192"/>
        <end position="320"/>
    </location>
</feature>
<keyword evidence="8 14" id="KW-0418">Kinase</keyword>
<dbReference type="NCBIfam" id="NF004162">
    <property type="entry name" value="PRK05627.1-5"/>
    <property type="match status" value="1"/>
</dbReference>
<keyword evidence="9 14" id="KW-0274">FAD</keyword>
<dbReference type="GO" id="GO:0005524">
    <property type="term" value="F:ATP binding"/>
    <property type="evidence" value="ECO:0007669"/>
    <property type="project" value="UniProtKB-UniRule"/>
</dbReference>
<dbReference type="PANTHER" id="PTHR22749">
    <property type="entry name" value="RIBOFLAVIN KINASE/FMN ADENYLYLTRANSFERASE"/>
    <property type="match status" value="1"/>
</dbReference>
<name>A0A212K035_9DELT</name>
<dbReference type="EMBL" id="FLUQ01000002">
    <property type="protein sequence ID" value="SBW04865.1"/>
    <property type="molecule type" value="Genomic_DNA"/>
</dbReference>
<organism evidence="16">
    <name type="scientific">uncultured delta proteobacterium</name>
    <dbReference type="NCBI Taxonomy" id="34034"/>
    <lineage>
        <taxon>Bacteria</taxon>
        <taxon>Deltaproteobacteria</taxon>
        <taxon>environmental samples</taxon>
    </lineage>
</organism>
<dbReference type="InterPro" id="IPR015864">
    <property type="entry name" value="FAD_synthase"/>
</dbReference>
<comment type="similarity">
    <text evidence="14">Belongs to the ribF family.</text>
</comment>